<evidence type="ECO:0000256" key="1">
    <source>
        <dbReference type="SAM" id="MobiDB-lite"/>
    </source>
</evidence>
<feature type="region of interest" description="Disordered" evidence="1">
    <location>
        <begin position="372"/>
        <end position="392"/>
    </location>
</feature>
<dbReference type="GO" id="GO:0000978">
    <property type="term" value="F:RNA polymerase II cis-regulatory region sequence-specific DNA binding"/>
    <property type="evidence" value="ECO:0000318"/>
    <property type="project" value="GO_Central"/>
</dbReference>
<feature type="region of interest" description="Disordered" evidence="1">
    <location>
        <begin position="47"/>
        <end position="79"/>
    </location>
</feature>
<feature type="compositionally biased region" description="Acidic residues" evidence="1">
    <location>
        <begin position="953"/>
        <end position="965"/>
    </location>
</feature>
<feature type="compositionally biased region" description="Acidic residues" evidence="1">
    <location>
        <begin position="1192"/>
        <end position="1208"/>
    </location>
</feature>
<dbReference type="GeneID" id="7453190"/>
<feature type="region of interest" description="Disordered" evidence="1">
    <location>
        <begin position="135"/>
        <end position="176"/>
    </location>
</feature>
<dbReference type="EMBL" id="CM000642">
    <property type="protein sequence ID" value="EED92043.1"/>
    <property type="molecule type" value="Genomic_DNA"/>
</dbReference>
<feature type="compositionally biased region" description="Gly residues" evidence="1">
    <location>
        <begin position="324"/>
        <end position="335"/>
    </location>
</feature>
<dbReference type="KEGG" id="tps:THAPSDRAFT_22764"/>
<dbReference type="GO" id="GO:0031490">
    <property type="term" value="F:chromatin DNA binding"/>
    <property type="evidence" value="ECO:0000318"/>
    <property type="project" value="GO_Central"/>
</dbReference>
<proteinExistence type="predicted"/>
<feature type="region of interest" description="Disordered" evidence="1">
    <location>
        <begin position="1183"/>
        <end position="1327"/>
    </location>
</feature>
<dbReference type="PANTHER" id="PTHR13328">
    <property type="entry name" value="NEGATIVE ELONGATION FACTOR A NELF-A"/>
    <property type="match status" value="1"/>
</dbReference>
<feature type="region of interest" description="Disordered" evidence="1">
    <location>
        <begin position="220"/>
        <end position="297"/>
    </location>
</feature>
<keyword evidence="3" id="KW-1185">Reference proteome</keyword>
<feature type="compositionally biased region" description="Low complexity" evidence="1">
    <location>
        <begin position="225"/>
        <end position="247"/>
    </location>
</feature>
<reference evidence="2 3" key="1">
    <citation type="journal article" date="2004" name="Science">
        <title>The genome of the diatom Thalassiosira pseudonana: ecology, evolution, and metabolism.</title>
        <authorList>
            <person name="Armbrust E.V."/>
            <person name="Berges J.A."/>
            <person name="Bowler C."/>
            <person name="Green B.R."/>
            <person name="Martinez D."/>
            <person name="Putnam N.H."/>
            <person name="Zhou S."/>
            <person name="Allen A.E."/>
            <person name="Apt K.E."/>
            <person name="Bechner M."/>
            <person name="Brzezinski M.A."/>
            <person name="Chaal B.K."/>
            <person name="Chiovitti A."/>
            <person name="Davis A.K."/>
            <person name="Demarest M.S."/>
            <person name="Detter J.C."/>
            <person name="Glavina T."/>
            <person name="Goodstein D."/>
            <person name="Hadi M.Z."/>
            <person name="Hellsten U."/>
            <person name="Hildebrand M."/>
            <person name="Jenkins B.D."/>
            <person name="Jurka J."/>
            <person name="Kapitonov V.V."/>
            <person name="Kroger N."/>
            <person name="Lau W.W."/>
            <person name="Lane T.W."/>
            <person name="Larimer F.W."/>
            <person name="Lippmeier J.C."/>
            <person name="Lucas S."/>
            <person name="Medina M."/>
            <person name="Montsant A."/>
            <person name="Obornik M."/>
            <person name="Parker M.S."/>
            <person name="Palenik B."/>
            <person name="Pazour G.J."/>
            <person name="Richardson P.M."/>
            <person name="Rynearson T.A."/>
            <person name="Saito M.A."/>
            <person name="Schwartz D.C."/>
            <person name="Thamatrakoln K."/>
            <person name="Valentin K."/>
            <person name="Vardi A."/>
            <person name="Wilkerson F.P."/>
            <person name="Rokhsar D.S."/>
        </authorList>
    </citation>
    <scope>NUCLEOTIDE SEQUENCE [LARGE SCALE GENOMIC DNA]</scope>
    <source>
        <strain evidence="2 3">CCMP1335</strain>
    </source>
</reference>
<organism evidence="2 3">
    <name type="scientific">Thalassiosira pseudonana</name>
    <name type="common">Marine diatom</name>
    <name type="synonym">Cyclotella nana</name>
    <dbReference type="NCBI Taxonomy" id="35128"/>
    <lineage>
        <taxon>Eukaryota</taxon>
        <taxon>Sar</taxon>
        <taxon>Stramenopiles</taxon>
        <taxon>Ochrophyta</taxon>
        <taxon>Bacillariophyta</taxon>
        <taxon>Coscinodiscophyceae</taxon>
        <taxon>Thalassiosirophycidae</taxon>
        <taxon>Thalassiosirales</taxon>
        <taxon>Thalassiosiraceae</taxon>
        <taxon>Thalassiosira</taxon>
    </lineage>
</organism>
<evidence type="ECO:0000313" key="2">
    <source>
        <dbReference type="EMBL" id="EED92043.1"/>
    </source>
</evidence>
<feature type="compositionally biased region" description="Low complexity" evidence="1">
    <location>
        <begin position="135"/>
        <end position="155"/>
    </location>
</feature>
<dbReference type="Proteomes" id="UP000001449">
    <property type="component" value="Chromosome 5"/>
</dbReference>
<dbReference type="OMA" id="TIWSGNT"/>
<dbReference type="HOGENOM" id="CLU_255623_0_0_1"/>
<feature type="region of interest" description="Disordered" evidence="1">
    <location>
        <begin position="409"/>
        <end position="441"/>
    </location>
</feature>
<gene>
    <name evidence="2" type="ORF">THAPSDRAFT_22764</name>
</gene>
<feature type="compositionally biased region" description="Polar residues" evidence="1">
    <location>
        <begin position="409"/>
        <end position="433"/>
    </location>
</feature>
<accession>B8C308</accession>
<reference evidence="2 3" key="2">
    <citation type="journal article" date="2008" name="Nature">
        <title>The Phaeodactylum genome reveals the evolutionary history of diatom genomes.</title>
        <authorList>
            <person name="Bowler C."/>
            <person name="Allen A.E."/>
            <person name="Badger J.H."/>
            <person name="Grimwood J."/>
            <person name="Jabbari K."/>
            <person name="Kuo A."/>
            <person name="Maheswari U."/>
            <person name="Martens C."/>
            <person name="Maumus F."/>
            <person name="Otillar R.P."/>
            <person name="Rayko E."/>
            <person name="Salamov A."/>
            <person name="Vandepoele K."/>
            <person name="Beszteri B."/>
            <person name="Gruber A."/>
            <person name="Heijde M."/>
            <person name="Katinka M."/>
            <person name="Mock T."/>
            <person name="Valentin K."/>
            <person name="Verret F."/>
            <person name="Berges J.A."/>
            <person name="Brownlee C."/>
            <person name="Cadoret J.P."/>
            <person name="Chiovitti A."/>
            <person name="Choi C.J."/>
            <person name="Coesel S."/>
            <person name="De Martino A."/>
            <person name="Detter J.C."/>
            <person name="Durkin C."/>
            <person name="Falciatore A."/>
            <person name="Fournet J."/>
            <person name="Haruta M."/>
            <person name="Huysman M.J."/>
            <person name="Jenkins B.D."/>
            <person name="Jiroutova K."/>
            <person name="Jorgensen R.E."/>
            <person name="Joubert Y."/>
            <person name="Kaplan A."/>
            <person name="Kroger N."/>
            <person name="Kroth P.G."/>
            <person name="La Roche J."/>
            <person name="Lindquist E."/>
            <person name="Lommer M."/>
            <person name="Martin-Jezequel V."/>
            <person name="Lopez P.J."/>
            <person name="Lucas S."/>
            <person name="Mangogna M."/>
            <person name="McGinnis K."/>
            <person name="Medlin L.K."/>
            <person name="Montsant A."/>
            <person name="Oudot-Le Secq M.P."/>
            <person name="Napoli C."/>
            <person name="Obornik M."/>
            <person name="Parker M.S."/>
            <person name="Petit J.L."/>
            <person name="Porcel B.M."/>
            <person name="Poulsen N."/>
            <person name="Robison M."/>
            <person name="Rychlewski L."/>
            <person name="Rynearson T.A."/>
            <person name="Schmutz J."/>
            <person name="Shapiro H."/>
            <person name="Siaut M."/>
            <person name="Stanley M."/>
            <person name="Sussman M.R."/>
            <person name="Taylor A.R."/>
            <person name="Vardi A."/>
            <person name="von Dassow P."/>
            <person name="Vyverman W."/>
            <person name="Willis A."/>
            <person name="Wyrwicz L.S."/>
            <person name="Rokhsar D.S."/>
            <person name="Weissenbach J."/>
            <person name="Armbrust E.V."/>
            <person name="Green B.R."/>
            <person name="Van de Peer Y."/>
            <person name="Grigoriev I.V."/>
        </authorList>
    </citation>
    <scope>NUCLEOTIDE SEQUENCE [LARGE SCALE GENOMIC DNA]</scope>
    <source>
        <strain evidence="2 3">CCMP1335</strain>
    </source>
</reference>
<dbReference type="PANTHER" id="PTHR13328:SF4">
    <property type="entry name" value="NEGATIVE ELONGATION FACTOR A"/>
    <property type="match status" value="1"/>
</dbReference>
<feature type="region of interest" description="Disordered" evidence="1">
    <location>
        <begin position="953"/>
        <end position="998"/>
    </location>
</feature>
<sequence>MMNANNSSNNANNSVDMNSLVGAFAQQHGNNPNIQQMQQLLQNGGQYMAQNNNNNNNDNSKNNNNNGYAQRQQMNQQMQQQMRRLSAQSMSSHGTIENEHLLKLLDRDIDASNQQQGLNNVSQQQQQLMMAMMSQQQQQHNFQQQPQMQMQPSNQLGQQHVTMQPPPPQQQQQQPNVAQLLQLTPQQQQIHEFLQRHGHNLTQQQRTTLQQQLANMQGPMQNSNGGVVQQEQQHMQQGLGLQQQHQQSVMNAQMMGQMSAQNTPHTSRQNTPHGSSVPPPGEVSNNNNGGGGGAPVAMDDLLSRQREQLRHLQSMLKSHNPGGEDNGTNGGGGGNQQQLSTAVMEQMIRQRHQQMQSMQTVVAGLQGGMGAAPQVHLQQQQQQPQPQAMAPPQNQVMELPSLIPQQNLSSEAPESLSMSQPQSSQVPRTSPKITPSGKPPNVQSVAAAAVATVTPTRVVPVSLSPRFSPSAQSGGVSEAALIYTKHALDSIILSLNANNSSGRVYTIRDLSTCLGAWDLNVPNSPSCASKRQKMDEPNPTSADLGDGNADTAFHFYHERSCPILLDAKRQTAGNALPLSVDDFGDEGVAPEGDIPTVTGAVVLTFGADKKFTGGIGEEGVLTKAIVEFFYDPSVSLKGGDHDEDALVEAEEQIFARVDGEHSALIKAALHALSPSLASAEENNEVSYIPTIWSGNTHRVYQYCLLGNFDDTGKERASKRLCVAIQKRTSIGESGETGPAKGVCRITLTLSPASVLAKKKQMAAEHEGENSNQSSSAIHRKIRQCLRILRPPKLVTRSNYNEPENFANHKRKRMALRRPSVSHLIDPTLIVVGMRCKHELLLDTDEIGKVYVNGCLVVDCSLSLKPKTKTQTNDTTAMGTVGSDALPAHTLFGIDFTFGANRSNSFSFELPNRDVLEREYGALLMDALIDAGQGECDVAGKLLSRLITGNCEEVVDDDEDDNDSNSDPEPPRKKSVVHSRSSSKSSFGDDSFGPDASSSSKIKFDDISRPCLESIVLSCPVADSVGIGAKALGTKFRMLHGKEAYPCEMGTSDEYRLRKILGVQKVARTVPRRARDVLLRGGYLNLDGMAKFMWVGDGSSWDGDHDASMVASDAMEGAIDLLRKSGCKDVKPNQIRFVTSKRLDPAAQLNCWYDTSSRSYYVNDSVLYAENVDEVAAEESANAIVSTSGGEAEGTEPVDAGDAETEDTANADVRSANNTTDDTVDNVMKENNKATTNDTGVSHKTNDNGKQEVEEEKEENETSVGRVGKVEGADADELATGAESQEKGDDKGTSERAVKEESVAFDEKEDLDKKEGEEQRPEGKSAELLGVARVKEDSSDSNQQPRKFVSSSTAAFLLGFYIAKEHPDPTVLDRFVKCNRSS</sequence>
<dbReference type="eggNOG" id="ENOG502SSJR">
    <property type="taxonomic scope" value="Eukaryota"/>
</dbReference>
<dbReference type="STRING" id="35128.B8C308"/>
<name>B8C308_THAPS</name>
<feature type="compositionally biased region" description="Polar residues" evidence="1">
    <location>
        <begin position="1232"/>
        <end position="1242"/>
    </location>
</feature>
<dbReference type="PaxDb" id="35128-Thaps22764"/>
<feature type="compositionally biased region" description="Basic and acidic residues" evidence="1">
    <location>
        <begin position="1283"/>
        <end position="1324"/>
    </location>
</feature>
<protein>
    <submittedName>
        <fullName evidence="2">Uncharacterized protein</fullName>
    </submittedName>
</protein>
<feature type="compositionally biased region" description="Polar residues" evidence="1">
    <location>
        <begin position="248"/>
        <end position="273"/>
    </location>
</feature>
<dbReference type="InParanoid" id="B8C308"/>
<dbReference type="InterPro" id="IPR052828">
    <property type="entry name" value="NELF-A_domain"/>
</dbReference>
<dbReference type="RefSeq" id="XP_002290291.1">
    <property type="nucleotide sequence ID" value="XM_002290255.1"/>
</dbReference>
<feature type="region of interest" description="Disordered" evidence="1">
    <location>
        <begin position="316"/>
        <end position="339"/>
    </location>
</feature>
<feature type="compositionally biased region" description="Low complexity" evidence="1">
    <location>
        <begin position="977"/>
        <end position="998"/>
    </location>
</feature>
<dbReference type="GO" id="GO:0010468">
    <property type="term" value="P:regulation of gene expression"/>
    <property type="evidence" value="ECO:0000318"/>
    <property type="project" value="GO_Central"/>
</dbReference>
<evidence type="ECO:0000313" key="3">
    <source>
        <dbReference type="Proteomes" id="UP000001449"/>
    </source>
</evidence>
<feature type="region of interest" description="Disordered" evidence="1">
    <location>
        <begin position="758"/>
        <end position="777"/>
    </location>
</feature>